<feature type="domain" description="Protein kinase" evidence="2">
    <location>
        <begin position="348"/>
        <end position="693"/>
    </location>
</feature>
<dbReference type="InterPro" id="IPR000719">
    <property type="entry name" value="Prot_kinase_dom"/>
</dbReference>
<keyword evidence="4" id="KW-1185">Reference proteome</keyword>
<dbReference type="AlphaFoldDB" id="A0AA39V7H5"/>
<dbReference type="PANTHER" id="PTHR44167">
    <property type="entry name" value="OVARIAN-SPECIFIC SERINE/THREONINE-PROTEIN KINASE LOK-RELATED"/>
    <property type="match status" value="1"/>
</dbReference>
<feature type="region of interest" description="Disordered" evidence="1">
    <location>
        <begin position="705"/>
        <end position="731"/>
    </location>
</feature>
<dbReference type="GO" id="GO:0044773">
    <property type="term" value="P:mitotic DNA damage checkpoint signaling"/>
    <property type="evidence" value="ECO:0007669"/>
    <property type="project" value="TreeGrafter"/>
</dbReference>
<dbReference type="SMART" id="SM00220">
    <property type="entry name" value="S_TKc"/>
    <property type="match status" value="1"/>
</dbReference>
<accession>A0AA39V7H5</accession>
<dbReference type="PROSITE" id="PS00108">
    <property type="entry name" value="PROTEIN_KINASE_ST"/>
    <property type="match status" value="1"/>
</dbReference>
<proteinExistence type="predicted"/>
<dbReference type="GO" id="GO:0005524">
    <property type="term" value="F:ATP binding"/>
    <property type="evidence" value="ECO:0007669"/>
    <property type="project" value="InterPro"/>
</dbReference>
<dbReference type="CDD" id="cd00180">
    <property type="entry name" value="PKc"/>
    <property type="match status" value="1"/>
</dbReference>
<evidence type="ECO:0000313" key="4">
    <source>
        <dbReference type="Proteomes" id="UP001166286"/>
    </source>
</evidence>
<dbReference type="EMBL" id="JAFEKC020000002">
    <property type="protein sequence ID" value="KAK0516389.1"/>
    <property type="molecule type" value="Genomic_DNA"/>
</dbReference>
<gene>
    <name evidence="3" type="ORF">JMJ35_000992</name>
</gene>
<dbReference type="Gene3D" id="1.10.510.10">
    <property type="entry name" value="Transferase(Phosphotransferase) domain 1"/>
    <property type="match status" value="1"/>
</dbReference>
<comment type="caution">
    <text evidence="3">The sequence shown here is derived from an EMBL/GenBank/DDBJ whole genome shotgun (WGS) entry which is preliminary data.</text>
</comment>
<dbReference type="Pfam" id="PF00069">
    <property type="entry name" value="Pkinase"/>
    <property type="match status" value="1"/>
</dbReference>
<dbReference type="PROSITE" id="PS50011">
    <property type="entry name" value="PROTEIN_KINASE_DOM"/>
    <property type="match status" value="1"/>
</dbReference>
<dbReference type="GO" id="GO:0005634">
    <property type="term" value="C:nucleus"/>
    <property type="evidence" value="ECO:0007669"/>
    <property type="project" value="TreeGrafter"/>
</dbReference>
<dbReference type="PANTHER" id="PTHR44167:SF30">
    <property type="entry name" value="PHOSPHORYLASE KINASE"/>
    <property type="match status" value="1"/>
</dbReference>
<feature type="compositionally biased region" description="Polar residues" evidence="1">
    <location>
        <begin position="719"/>
        <end position="731"/>
    </location>
</feature>
<dbReference type="InterPro" id="IPR008271">
    <property type="entry name" value="Ser/Thr_kinase_AS"/>
</dbReference>
<sequence>MPNHEALGNTVDLQQPMSLAESARECLGKLQTLKKGAKKSRQFHGTASTRDLLQNVERSIDGSLHLLHTWITEFKKGRQTNNDETVVPVRQVFGTLQQNIDDAKDALSARLQYRTILFVGFIKKKKRKRLEARLDRELQNIFDTIGVLHTQLKLLVDSSRQSDRQFKKQDVLEGTNQVYKTFKEYFKNHNVQGERRFRSSVLNLLWTHIPIIEDLEGKVGNTEDPGDGIMYGSEEVVKTTLVLRTLCQAWLEAGDSAPCPAPENLQEMAKICLILAGMKQPRLLEDFIDSNIVDKDLGTLKKEQVQTILKSHHALCTATFIAEQYRAVPRDWEEGNHVELEDEEPLPLIYEHTYMEGSSGLVTRVRDPISHKTYALKKQIIASEETRTAAARNHLEQEIKRLKGLNHIHVVQLVKLYERGGAYGLILKPAATCDLVGLLGRYNKNKYNTITNCRDREWIRPILLTAFGCLSKGLAYIHGCNIRHKDVKPGNILYEREIRNVNKGPRFIWADFGLAHDFSASQDSRTRSSKIYSPRYAAPEVVAMNDLANNKRTYSDKRTIVLNSLDRIVENGEERSIDDDLDSETAEDMLNSHGRKTDIFSLGCVFLELLGGLIDEKLPLDAPNSQPPREFPIFARYVLQLQEWAQQLQASDSGPEIAPLFKIASDMISIDPKRRPEVGEVVKRVTAVGRQNFCHECWAEIPVQDKPDHSQIPKPLNRAPTSPVNKSPTGSVLKRVNSTLSQHAVPQLRRILSR</sequence>
<dbReference type="Proteomes" id="UP001166286">
    <property type="component" value="Unassembled WGS sequence"/>
</dbReference>
<reference evidence="3" key="1">
    <citation type="submission" date="2023-03" db="EMBL/GenBank/DDBJ databases">
        <title>Complete genome of Cladonia borealis.</title>
        <authorList>
            <person name="Park H."/>
        </authorList>
    </citation>
    <scope>NUCLEOTIDE SEQUENCE</scope>
    <source>
        <strain evidence="3">ANT050790</strain>
    </source>
</reference>
<protein>
    <recommendedName>
        <fullName evidence="2">Protein kinase domain-containing protein</fullName>
    </recommendedName>
</protein>
<dbReference type="SUPFAM" id="SSF56112">
    <property type="entry name" value="Protein kinase-like (PK-like)"/>
    <property type="match status" value="1"/>
</dbReference>
<dbReference type="Gene3D" id="3.30.200.20">
    <property type="entry name" value="Phosphorylase Kinase, domain 1"/>
    <property type="match status" value="1"/>
</dbReference>
<evidence type="ECO:0000313" key="3">
    <source>
        <dbReference type="EMBL" id="KAK0516389.1"/>
    </source>
</evidence>
<dbReference type="GO" id="GO:0004674">
    <property type="term" value="F:protein serine/threonine kinase activity"/>
    <property type="evidence" value="ECO:0007669"/>
    <property type="project" value="TreeGrafter"/>
</dbReference>
<dbReference type="InterPro" id="IPR011009">
    <property type="entry name" value="Kinase-like_dom_sf"/>
</dbReference>
<evidence type="ECO:0000259" key="2">
    <source>
        <dbReference type="PROSITE" id="PS50011"/>
    </source>
</evidence>
<organism evidence="3 4">
    <name type="scientific">Cladonia borealis</name>
    <dbReference type="NCBI Taxonomy" id="184061"/>
    <lineage>
        <taxon>Eukaryota</taxon>
        <taxon>Fungi</taxon>
        <taxon>Dikarya</taxon>
        <taxon>Ascomycota</taxon>
        <taxon>Pezizomycotina</taxon>
        <taxon>Lecanoromycetes</taxon>
        <taxon>OSLEUM clade</taxon>
        <taxon>Lecanoromycetidae</taxon>
        <taxon>Lecanorales</taxon>
        <taxon>Lecanorineae</taxon>
        <taxon>Cladoniaceae</taxon>
        <taxon>Cladonia</taxon>
    </lineage>
</organism>
<evidence type="ECO:0000256" key="1">
    <source>
        <dbReference type="SAM" id="MobiDB-lite"/>
    </source>
</evidence>
<name>A0AA39V7H5_9LECA</name>